<feature type="non-terminal residue" evidence="1">
    <location>
        <position position="1"/>
    </location>
</feature>
<accession>A0A0L0F946</accession>
<proteinExistence type="predicted"/>
<reference evidence="1 2" key="1">
    <citation type="submission" date="2011-02" db="EMBL/GenBank/DDBJ databases">
        <title>The Genome Sequence of Sphaeroforma arctica JP610.</title>
        <authorList>
            <consortium name="The Broad Institute Genome Sequencing Platform"/>
            <person name="Russ C."/>
            <person name="Cuomo C."/>
            <person name="Young S.K."/>
            <person name="Zeng Q."/>
            <person name="Gargeya S."/>
            <person name="Alvarado L."/>
            <person name="Berlin A."/>
            <person name="Chapman S.B."/>
            <person name="Chen Z."/>
            <person name="Freedman E."/>
            <person name="Gellesch M."/>
            <person name="Goldberg J."/>
            <person name="Griggs A."/>
            <person name="Gujja S."/>
            <person name="Heilman E."/>
            <person name="Heiman D."/>
            <person name="Howarth C."/>
            <person name="Mehta T."/>
            <person name="Neiman D."/>
            <person name="Pearson M."/>
            <person name="Roberts A."/>
            <person name="Saif S."/>
            <person name="Shea T."/>
            <person name="Shenoy N."/>
            <person name="Sisk P."/>
            <person name="Stolte C."/>
            <person name="Sykes S."/>
            <person name="White J."/>
            <person name="Yandava C."/>
            <person name="Burger G."/>
            <person name="Gray M.W."/>
            <person name="Holland P.W.H."/>
            <person name="King N."/>
            <person name="Lang F.B.F."/>
            <person name="Roger A.J."/>
            <person name="Ruiz-Trillo I."/>
            <person name="Haas B."/>
            <person name="Nusbaum C."/>
            <person name="Birren B."/>
        </authorList>
    </citation>
    <scope>NUCLEOTIDE SEQUENCE [LARGE SCALE GENOMIC DNA]</scope>
    <source>
        <strain evidence="1 2">JP610</strain>
    </source>
</reference>
<dbReference type="RefSeq" id="XP_014147149.1">
    <property type="nucleotide sequence ID" value="XM_014291674.1"/>
</dbReference>
<evidence type="ECO:0000313" key="1">
    <source>
        <dbReference type="EMBL" id="KNC73247.1"/>
    </source>
</evidence>
<evidence type="ECO:0000313" key="2">
    <source>
        <dbReference type="Proteomes" id="UP000054560"/>
    </source>
</evidence>
<dbReference type="AlphaFoldDB" id="A0A0L0F946"/>
<dbReference type="GeneID" id="25914697"/>
<sequence length="148" mass="17113">PVEVPGDTDPEAYRKCTHLLNEARKKHTVQELHAVQLTGVLPMTKGLTEAMNKAHKRCGKLQARIEKDAATEEKDRLSEIATVEKRLTKELNFLHKTMSADNNSKPLDERKTDDEIMMRARKLKWPHFSEFDRLVAHQHLEDMKVCML</sequence>
<name>A0A0L0F946_9EUKA</name>
<keyword evidence="2" id="KW-1185">Reference proteome</keyword>
<dbReference type="Proteomes" id="UP000054560">
    <property type="component" value="Unassembled WGS sequence"/>
</dbReference>
<protein>
    <submittedName>
        <fullName evidence="1">Uncharacterized protein</fullName>
    </submittedName>
</protein>
<organism evidence="1 2">
    <name type="scientific">Sphaeroforma arctica JP610</name>
    <dbReference type="NCBI Taxonomy" id="667725"/>
    <lineage>
        <taxon>Eukaryota</taxon>
        <taxon>Ichthyosporea</taxon>
        <taxon>Ichthyophonida</taxon>
        <taxon>Sphaeroforma</taxon>
    </lineage>
</organism>
<dbReference type="EMBL" id="KQ245873">
    <property type="protein sequence ID" value="KNC73247.1"/>
    <property type="molecule type" value="Genomic_DNA"/>
</dbReference>
<gene>
    <name evidence="1" type="ORF">SARC_14193</name>
</gene>